<dbReference type="GO" id="GO:0016829">
    <property type="term" value="F:lyase activity"/>
    <property type="evidence" value="ECO:0007669"/>
    <property type="project" value="UniProtKB-KW"/>
</dbReference>
<dbReference type="EMBL" id="LR778114">
    <property type="protein sequence ID" value="CAB1128231.1"/>
    <property type="molecule type" value="Genomic_DNA"/>
</dbReference>
<protein>
    <recommendedName>
        <fullName evidence="5">Imidazole glycerol phosphate synthase subunit HisF</fullName>
        <ecNumber evidence="4">4.3.2.10</ecNumber>
    </recommendedName>
    <alternativeName>
        <fullName evidence="10">IGP synthase cyclase subunit</fullName>
    </alternativeName>
    <alternativeName>
        <fullName evidence="11">IGP synthase subunit HisF</fullName>
    </alternativeName>
    <alternativeName>
        <fullName evidence="12">ImGP synthase subunit HisF</fullName>
    </alternativeName>
</protein>
<dbReference type="Proteomes" id="UP000503399">
    <property type="component" value="Chromosome"/>
</dbReference>
<dbReference type="InterPro" id="IPR006062">
    <property type="entry name" value="His_biosynth"/>
</dbReference>
<keyword evidence="6 14" id="KW-0028">Amino-acid biosynthesis</keyword>
<keyword evidence="7 14" id="KW-0368">Histidine biosynthesis</keyword>
<dbReference type="PANTHER" id="PTHR21235:SF2">
    <property type="entry name" value="IMIDAZOLE GLYCEROL PHOSPHATE SYNTHASE HISHF"/>
    <property type="match status" value="1"/>
</dbReference>
<dbReference type="InterPro" id="IPR013785">
    <property type="entry name" value="Aldolase_TIM"/>
</dbReference>
<dbReference type="SUPFAM" id="SSF51366">
    <property type="entry name" value="Ribulose-phoshate binding barrel"/>
    <property type="match status" value="1"/>
</dbReference>
<keyword evidence="8 15" id="KW-0456">Lyase</keyword>
<dbReference type="NCBIfam" id="TIGR00735">
    <property type="entry name" value="hisF"/>
    <property type="match status" value="1"/>
</dbReference>
<comment type="catalytic activity">
    <reaction evidence="13">
        <text>5-[(5-phospho-1-deoxy-D-ribulos-1-ylimino)methylamino]-1-(5-phospho-beta-D-ribosyl)imidazole-4-carboxamide + L-glutamine = D-erythro-1-(imidazol-4-yl)glycerol 3-phosphate + 5-amino-1-(5-phospho-beta-D-ribosyl)imidazole-4-carboxamide + L-glutamate + H(+)</text>
        <dbReference type="Rhea" id="RHEA:24793"/>
        <dbReference type="ChEBI" id="CHEBI:15378"/>
        <dbReference type="ChEBI" id="CHEBI:29985"/>
        <dbReference type="ChEBI" id="CHEBI:58278"/>
        <dbReference type="ChEBI" id="CHEBI:58359"/>
        <dbReference type="ChEBI" id="CHEBI:58475"/>
        <dbReference type="ChEBI" id="CHEBI:58525"/>
        <dbReference type="EC" id="4.3.2.10"/>
    </reaction>
</comment>
<dbReference type="KEGG" id="hfv:R50_0725"/>
<evidence type="ECO:0000256" key="7">
    <source>
        <dbReference type="ARBA" id="ARBA00023102"/>
    </source>
</evidence>
<evidence type="ECO:0000256" key="12">
    <source>
        <dbReference type="ARBA" id="ARBA00032401"/>
    </source>
</evidence>
<evidence type="ECO:0000256" key="2">
    <source>
        <dbReference type="ARBA" id="ARBA00009667"/>
    </source>
</evidence>
<organism evidence="15 16">
    <name type="scientific">Candidatus Hydrogenisulfobacillus filiaventi</name>
    <dbReference type="NCBI Taxonomy" id="2707344"/>
    <lineage>
        <taxon>Bacteria</taxon>
        <taxon>Bacillati</taxon>
        <taxon>Bacillota</taxon>
        <taxon>Clostridia</taxon>
        <taxon>Eubacteriales</taxon>
        <taxon>Clostridiales Family XVII. Incertae Sedis</taxon>
        <taxon>Candidatus Hydrogenisulfobacillus</taxon>
    </lineage>
</organism>
<dbReference type="GO" id="GO:0000105">
    <property type="term" value="P:L-histidine biosynthetic process"/>
    <property type="evidence" value="ECO:0007669"/>
    <property type="project" value="UniProtKB-UniPathway"/>
</dbReference>
<evidence type="ECO:0000256" key="3">
    <source>
        <dbReference type="ARBA" id="ARBA00011152"/>
    </source>
</evidence>
<evidence type="ECO:0000313" key="16">
    <source>
        <dbReference type="Proteomes" id="UP000503399"/>
    </source>
</evidence>
<sequence length="256" mass="27263">MNGLACRLIPCLDVRHGRVVKGVHFDNLVDAGDPVALAWRYAAEGADELVWLDVVATVEERRAALAQIEHARQRLDIPLTVGGGITSIKDVRAILAAGADKVSINSRALAEPSLITEVAERWGRQCVVVAIDAKLEPDGSYGVYSHGGRVRTGRELLDWIRTADRLGAGEFLLTSIDTDGTGSGFDLPMLRLARMATDRPIIASGGAGSVEDLEAAAATGVDAMLLASLLHFGRATIGGIKSRLQQKGVPIRWPLS</sequence>
<dbReference type="EC" id="4.3.2.10" evidence="4"/>
<dbReference type="PANTHER" id="PTHR21235">
    <property type="entry name" value="IMIDAZOLE GLYCEROL PHOSPHATE SYNTHASE SUBUNIT HISF/H IGP SYNTHASE SUBUNIT HISF/H"/>
    <property type="match status" value="1"/>
</dbReference>
<evidence type="ECO:0000256" key="5">
    <source>
        <dbReference type="ARBA" id="ARBA00016318"/>
    </source>
</evidence>
<evidence type="ECO:0000256" key="11">
    <source>
        <dbReference type="ARBA" id="ARBA00031409"/>
    </source>
</evidence>
<evidence type="ECO:0000256" key="14">
    <source>
        <dbReference type="RuleBase" id="RU003657"/>
    </source>
</evidence>
<evidence type="ECO:0000256" key="4">
    <source>
        <dbReference type="ARBA" id="ARBA00012809"/>
    </source>
</evidence>
<dbReference type="InterPro" id="IPR004651">
    <property type="entry name" value="HisF"/>
</dbReference>
<dbReference type="CDD" id="cd04731">
    <property type="entry name" value="HisF"/>
    <property type="match status" value="1"/>
</dbReference>
<evidence type="ECO:0000256" key="6">
    <source>
        <dbReference type="ARBA" id="ARBA00022605"/>
    </source>
</evidence>
<comment type="similarity">
    <text evidence="2 14">Belongs to the HisA/HisF family.</text>
</comment>
<keyword evidence="16" id="KW-1185">Reference proteome</keyword>
<proteinExistence type="inferred from homology"/>
<dbReference type="InterPro" id="IPR011060">
    <property type="entry name" value="RibuloseP-bd_barrel"/>
</dbReference>
<dbReference type="AlphaFoldDB" id="A0A6F8ZE75"/>
<evidence type="ECO:0000256" key="10">
    <source>
        <dbReference type="ARBA" id="ARBA00030264"/>
    </source>
</evidence>
<dbReference type="Gene3D" id="3.20.20.70">
    <property type="entry name" value="Aldolase class I"/>
    <property type="match status" value="1"/>
</dbReference>
<gene>
    <name evidence="15" type="primary">hisF</name>
    <name evidence="15" type="ORF">R50_0725</name>
</gene>
<evidence type="ECO:0000256" key="1">
    <source>
        <dbReference type="ARBA" id="ARBA00005091"/>
    </source>
</evidence>
<comment type="pathway">
    <text evidence="1">Amino-acid biosynthesis; L-histidine biosynthesis; L-histidine from 5-phospho-alpha-D-ribose 1-diphosphate: step 5/9.</text>
</comment>
<comment type="function">
    <text evidence="9">IGPS catalyzes the conversion of PRFAR and glutamine to IGP, AICAR and glutamate. The HisF subunit catalyzes the cyclization activity that produces IGP and AICAR from PRFAR using the ammonia provided by the HisH subunit.</text>
</comment>
<evidence type="ECO:0000313" key="15">
    <source>
        <dbReference type="EMBL" id="CAB1128231.1"/>
    </source>
</evidence>
<name>A0A6F8ZE75_9FIRM</name>
<dbReference type="UniPathway" id="UPA00031">
    <property type="reaction ID" value="UER00010"/>
</dbReference>
<comment type="subunit">
    <text evidence="3">Heterodimer of HisH and HisF.</text>
</comment>
<evidence type="ECO:0000256" key="13">
    <source>
        <dbReference type="ARBA" id="ARBA00047838"/>
    </source>
</evidence>
<dbReference type="InterPro" id="IPR050064">
    <property type="entry name" value="IGPS_HisA/HisF"/>
</dbReference>
<dbReference type="GO" id="GO:0000107">
    <property type="term" value="F:imidazoleglycerol-phosphate synthase activity"/>
    <property type="evidence" value="ECO:0007669"/>
    <property type="project" value="InterPro"/>
</dbReference>
<accession>A0A6F8ZE75</accession>
<evidence type="ECO:0000256" key="9">
    <source>
        <dbReference type="ARBA" id="ARBA00025475"/>
    </source>
</evidence>
<dbReference type="Pfam" id="PF00977">
    <property type="entry name" value="His_biosynth"/>
    <property type="match status" value="1"/>
</dbReference>
<reference evidence="15 16" key="1">
    <citation type="submission" date="2020-02" db="EMBL/GenBank/DDBJ databases">
        <authorList>
            <person name="Hogendoorn C."/>
        </authorList>
    </citation>
    <scope>NUCLEOTIDE SEQUENCE [LARGE SCALE GENOMIC DNA]</scope>
    <source>
        <strain evidence="15">R501</strain>
    </source>
</reference>
<evidence type="ECO:0000256" key="8">
    <source>
        <dbReference type="ARBA" id="ARBA00023239"/>
    </source>
</evidence>